<dbReference type="SUPFAM" id="SSF46785">
    <property type="entry name" value="Winged helix' DNA-binding domain"/>
    <property type="match status" value="1"/>
</dbReference>
<proteinExistence type="predicted"/>
<dbReference type="InterPro" id="IPR011965">
    <property type="entry name" value="PaaX_trns_reg"/>
</dbReference>
<feature type="domain" description="Transcriptional repressor PaaX-like central Cas2-like" evidence="3">
    <location>
        <begin position="107"/>
        <end position="178"/>
    </location>
</feature>
<dbReference type="InterPro" id="IPR012906">
    <property type="entry name" value="PaaX-like_N"/>
</dbReference>
<sequence>MTEKATAAAWIAAQKNAEPPRAKSLLMTLFGDAIAPHGGTIWLGSLIELMAPFGVSDRLVRTSVFRLTEEGWLAAARNGRRSAYSITDDALKRFGKAYRRVYAPLEPAWDGQWVLLLATHADIAPSERTLFRKQLAWEGFGMMAPGVYAHPAPDEDAIPGLLERFGLQEQLFVVTARDLPGAGGKPLREAVGEAWALDEVRDGYLRFIERFAPLARIVDGGAVSPEQAFRIRTLLIHAFRRVQLHDPKLPSSLLPGDWPGNASYALCRDIYRKVCGPAEEWLLAALRREDANAAEAAPYFYERFGGLGQATAAGAVSPQASSASAPLSPP</sequence>
<evidence type="ECO:0000259" key="3">
    <source>
        <dbReference type="Pfam" id="PF20803"/>
    </source>
</evidence>
<name>A0ABY1QSB9_9BURK</name>
<dbReference type="Gene3D" id="1.20.58.1460">
    <property type="match status" value="1"/>
</dbReference>
<protein>
    <submittedName>
        <fullName evidence="4">Transcriptional regulator, PaaX family</fullName>
    </submittedName>
</protein>
<dbReference type="NCBIfam" id="TIGR02277">
    <property type="entry name" value="PaaX_trns_reg"/>
    <property type="match status" value="1"/>
</dbReference>
<dbReference type="Proteomes" id="UP001158049">
    <property type="component" value="Unassembled WGS sequence"/>
</dbReference>
<feature type="domain" description="Transcriptional repressor PaaX-like N-terminal" evidence="1">
    <location>
        <begin position="21"/>
        <end position="89"/>
    </location>
</feature>
<dbReference type="Pfam" id="PF07848">
    <property type="entry name" value="PaaX"/>
    <property type="match status" value="1"/>
</dbReference>
<dbReference type="InterPro" id="IPR048846">
    <property type="entry name" value="PaaX-like_central"/>
</dbReference>
<dbReference type="RefSeq" id="WP_283445277.1">
    <property type="nucleotide sequence ID" value="NZ_FXUL01000031.1"/>
</dbReference>
<feature type="domain" description="Transcriptional repressor PaaX-like C-terminal" evidence="2">
    <location>
        <begin position="195"/>
        <end position="282"/>
    </location>
</feature>
<dbReference type="EMBL" id="FXUL01000031">
    <property type="protein sequence ID" value="SMP79461.1"/>
    <property type="molecule type" value="Genomic_DNA"/>
</dbReference>
<accession>A0ABY1QSB9</accession>
<evidence type="ECO:0000259" key="1">
    <source>
        <dbReference type="Pfam" id="PF07848"/>
    </source>
</evidence>
<dbReference type="Gene3D" id="1.10.10.10">
    <property type="entry name" value="Winged helix-like DNA-binding domain superfamily/Winged helix DNA-binding domain"/>
    <property type="match status" value="1"/>
</dbReference>
<dbReference type="InterPro" id="IPR036388">
    <property type="entry name" value="WH-like_DNA-bd_sf"/>
</dbReference>
<evidence type="ECO:0000313" key="5">
    <source>
        <dbReference type="Proteomes" id="UP001158049"/>
    </source>
</evidence>
<gene>
    <name evidence="4" type="ORF">SAMN06295970_13143</name>
</gene>
<evidence type="ECO:0000313" key="4">
    <source>
        <dbReference type="EMBL" id="SMP79461.1"/>
    </source>
</evidence>
<dbReference type="Pfam" id="PF20803">
    <property type="entry name" value="PaaX_M"/>
    <property type="match status" value="1"/>
</dbReference>
<dbReference type="PIRSF" id="PIRSF020623">
    <property type="entry name" value="PaaX"/>
    <property type="match status" value="1"/>
</dbReference>
<dbReference type="PANTHER" id="PTHR30319">
    <property type="entry name" value="PHENYLACETIC ACID REGULATOR-RELATED TRANSCRIPTIONAL REPRESSOR"/>
    <property type="match status" value="1"/>
</dbReference>
<dbReference type="Pfam" id="PF08223">
    <property type="entry name" value="PaaX_C"/>
    <property type="match status" value="1"/>
</dbReference>
<comment type="caution">
    <text evidence="4">The sequence shown here is derived from an EMBL/GenBank/DDBJ whole genome shotgun (WGS) entry which is preliminary data.</text>
</comment>
<reference evidence="4 5" key="1">
    <citation type="submission" date="2017-05" db="EMBL/GenBank/DDBJ databases">
        <authorList>
            <person name="Varghese N."/>
            <person name="Submissions S."/>
        </authorList>
    </citation>
    <scope>NUCLEOTIDE SEQUENCE [LARGE SCALE GENOMIC DNA]</scope>
    <source>
        <strain evidence="4 5">DSM 26001</strain>
    </source>
</reference>
<keyword evidence="5" id="KW-1185">Reference proteome</keyword>
<dbReference type="Gene3D" id="3.30.70.2650">
    <property type="match status" value="1"/>
</dbReference>
<evidence type="ECO:0000259" key="2">
    <source>
        <dbReference type="Pfam" id="PF08223"/>
    </source>
</evidence>
<dbReference type="InterPro" id="IPR013225">
    <property type="entry name" value="PaaX_C"/>
</dbReference>
<dbReference type="InterPro" id="IPR036390">
    <property type="entry name" value="WH_DNA-bd_sf"/>
</dbReference>
<organism evidence="4 5">
    <name type="scientific">Noviherbaspirillum suwonense</name>
    <dbReference type="NCBI Taxonomy" id="1224511"/>
    <lineage>
        <taxon>Bacteria</taxon>
        <taxon>Pseudomonadati</taxon>
        <taxon>Pseudomonadota</taxon>
        <taxon>Betaproteobacteria</taxon>
        <taxon>Burkholderiales</taxon>
        <taxon>Oxalobacteraceae</taxon>
        <taxon>Noviherbaspirillum</taxon>
    </lineage>
</organism>
<dbReference type="PANTHER" id="PTHR30319:SF1">
    <property type="entry name" value="TRANSCRIPTIONAL REPRESSOR PAAX"/>
    <property type="match status" value="1"/>
</dbReference>